<name>A0A139A4E2_GONPJ</name>
<dbReference type="AlphaFoldDB" id="A0A139A4E2"/>
<gene>
    <name evidence="3" type="ORF">M427DRAFT_72970</name>
</gene>
<dbReference type="PANTHER" id="PTHR31432">
    <property type="entry name" value="INTRAFLAGELLAR TRANSPORT PROTEIN 74 HOMOLOG"/>
    <property type="match status" value="1"/>
</dbReference>
<feature type="coiled-coil region" evidence="1">
    <location>
        <begin position="99"/>
        <end position="129"/>
    </location>
</feature>
<feature type="coiled-coil region" evidence="1">
    <location>
        <begin position="197"/>
        <end position="224"/>
    </location>
</feature>
<dbReference type="STRING" id="1344416.A0A139A4E2"/>
<dbReference type="GO" id="GO:0035735">
    <property type="term" value="P:intraciliary transport involved in cilium assembly"/>
    <property type="evidence" value="ECO:0007669"/>
    <property type="project" value="TreeGrafter"/>
</dbReference>
<dbReference type="OrthoDB" id="444379at2759"/>
<dbReference type="Proteomes" id="UP000070544">
    <property type="component" value="Unassembled WGS sequence"/>
</dbReference>
<proteinExistence type="predicted"/>
<dbReference type="GO" id="GO:0048487">
    <property type="term" value="F:beta-tubulin binding"/>
    <property type="evidence" value="ECO:0007669"/>
    <property type="project" value="InterPro"/>
</dbReference>
<evidence type="ECO:0000313" key="3">
    <source>
        <dbReference type="EMBL" id="KXS11345.1"/>
    </source>
</evidence>
<sequence length="599" mass="66376">MMSNQRPPTPAMRPGTSARQTSWGRQGGVPPKTGLPMGGIGMPARPPGTSLPFGGLRPGTSARLAPSIADRPVTQQGLGGIKTSYQGQGRLVMDASFFASDVRLRGQALRDEMAKLERELEEREREAAQGDAWAKKSAHLSATLATLLAHLADLNLALERAHAGADPEDLIREAKEVGGRSGPGGKGQEAEGVMGVRRSKEALLRDLEAQLDKERRRAEDVVASLPPPQLAEYRSLAAESAELARRIADRQREADAGASKMREFEEASARNPTLHRALLLHKKMAELRAKRDEVAAAAGEGGLGSREGIVEDMKKANQEAAAMERRAAEVEQEVAKVKERLDGLKESGEGHAERRAKFSELARRDRDMTAFLESCEKRMRDTLDRNTVMERDICDSLERIATLARKDVTAIPSQDEYKELQGDLKFKEKEMKNSENTLEVLSGERVRLLADLAKVDQLESKIPSELVNIKEKMAQISAGILKYGTVEELRKKAEAQKAKNTADRAVLSSERARLQSEVAEIERQYDLKRRVLEENETHMQLAALEEKLRMIEKNNDDMKEYIESKTSESDYKALRAQVLELTTQVNDQLLQIMALPPAR</sequence>
<organism evidence="3 4">
    <name type="scientific">Gonapodya prolifera (strain JEL478)</name>
    <name type="common">Monoblepharis prolifera</name>
    <dbReference type="NCBI Taxonomy" id="1344416"/>
    <lineage>
        <taxon>Eukaryota</taxon>
        <taxon>Fungi</taxon>
        <taxon>Fungi incertae sedis</taxon>
        <taxon>Chytridiomycota</taxon>
        <taxon>Chytridiomycota incertae sedis</taxon>
        <taxon>Monoblepharidomycetes</taxon>
        <taxon>Monoblepharidales</taxon>
        <taxon>Gonapodyaceae</taxon>
        <taxon>Gonapodya</taxon>
    </lineage>
</organism>
<keyword evidence="4" id="KW-1185">Reference proteome</keyword>
<keyword evidence="1" id="KW-0175">Coiled coil</keyword>
<evidence type="ECO:0000313" key="4">
    <source>
        <dbReference type="Proteomes" id="UP000070544"/>
    </source>
</evidence>
<feature type="coiled-coil region" evidence="1">
    <location>
        <begin position="504"/>
        <end position="561"/>
    </location>
</feature>
<dbReference type="GO" id="GO:0030992">
    <property type="term" value="C:intraciliary transport particle B"/>
    <property type="evidence" value="ECO:0007669"/>
    <property type="project" value="InterPro"/>
</dbReference>
<accession>A0A139A4E2</accession>
<dbReference type="GO" id="GO:0005929">
    <property type="term" value="C:cilium"/>
    <property type="evidence" value="ECO:0007669"/>
    <property type="project" value="TreeGrafter"/>
</dbReference>
<feature type="coiled-coil region" evidence="1">
    <location>
        <begin position="306"/>
        <end position="347"/>
    </location>
</feature>
<evidence type="ECO:0000256" key="2">
    <source>
        <dbReference type="SAM" id="MobiDB-lite"/>
    </source>
</evidence>
<protein>
    <submittedName>
        <fullName evidence="3">Uncharacterized protein</fullName>
    </submittedName>
</protein>
<feature type="region of interest" description="Disordered" evidence="2">
    <location>
        <begin position="176"/>
        <end position="195"/>
    </location>
</feature>
<dbReference type="EMBL" id="KQ965803">
    <property type="protein sequence ID" value="KXS11345.1"/>
    <property type="molecule type" value="Genomic_DNA"/>
</dbReference>
<feature type="region of interest" description="Disordered" evidence="2">
    <location>
        <begin position="1"/>
        <end position="49"/>
    </location>
</feature>
<evidence type="ECO:0000256" key="1">
    <source>
        <dbReference type="SAM" id="Coils"/>
    </source>
</evidence>
<dbReference type="OMA" id="RYWEELM"/>
<dbReference type="PANTHER" id="PTHR31432:SF0">
    <property type="entry name" value="INTRAFLAGELLAR TRANSPORT PROTEIN 74 HOMOLOG"/>
    <property type="match status" value="1"/>
</dbReference>
<dbReference type="InterPro" id="IPR029602">
    <property type="entry name" value="IFT74"/>
</dbReference>
<feature type="coiled-coil region" evidence="1">
    <location>
        <begin position="417"/>
        <end position="444"/>
    </location>
</feature>
<reference evidence="3 4" key="1">
    <citation type="journal article" date="2015" name="Genome Biol. Evol.">
        <title>Phylogenomic analyses indicate that early fungi evolved digesting cell walls of algal ancestors of land plants.</title>
        <authorList>
            <person name="Chang Y."/>
            <person name="Wang S."/>
            <person name="Sekimoto S."/>
            <person name="Aerts A.L."/>
            <person name="Choi C."/>
            <person name="Clum A."/>
            <person name="LaButti K.M."/>
            <person name="Lindquist E.A."/>
            <person name="Yee Ngan C."/>
            <person name="Ohm R.A."/>
            <person name="Salamov A.A."/>
            <person name="Grigoriev I.V."/>
            <person name="Spatafora J.W."/>
            <person name="Berbee M.L."/>
        </authorList>
    </citation>
    <scope>NUCLEOTIDE SEQUENCE [LARGE SCALE GENOMIC DNA]</scope>
    <source>
        <strain evidence="3 4">JEL478</strain>
    </source>
</reference>